<evidence type="ECO:0000313" key="3">
    <source>
        <dbReference type="Proteomes" id="UP000007115"/>
    </source>
</evidence>
<name>G9MGK9_HYPVG</name>
<sequence length="142" mass="15706">MIISLPLNPDTTPREPGGTGYRWASTPDGENQQQRNSAEAAGMAETELRCRIAVVGYWRCHKAAFGGVETQKLLQVLTSGRRNRLVKEKARADVDSPEDEASSETQAVRLIESGVTNKRQIWTLSLGLLFIYRPSSDAATTW</sequence>
<protein>
    <submittedName>
        <fullName evidence="2">Uncharacterized protein</fullName>
    </submittedName>
</protein>
<organism evidence="2 3">
    <name type="scientific">Hypocrea virens (strain Gv29-8 / FGSC 10586)</name>
    <name type="common">Gliocladium virens</name>
    <name type="synonym">Trichoderma virens</name>
    <dbReference type="NCBI Taxonomy" id="413071"/>
    <lineage>
        <taxon>Eukaryota</taxon>
        <taxon>Fungi</taxon>
        <taxon>Dikarya</taxon>
        <taxon>Ascomycota</taxon>
        <taxon>Pezizomycotina</taxon>
        <taxon>Sordariomycetes</taxon>
        <taxon>Hypocreomycetidae</taxon>
        <taxon>Hypocreales</taxon>
        <taxon>Hypocreaceae</taxon>
        <taxon>Trichoderma</taxon>
    </lineage>
</organism>
<proteinExistence type="predicted"/>
<dbReference type="VEuPathDB" id="FungiDB:TRIVIDRAFT_69571"/>
<dbReference type="Proteomes" id="UP000007115">
    <property type="component" value="Unassembled WGS sequence"/>
</dbReference>
<evidence type="ECO:0000313" key="2">
    <source>
        <dbReference type="EMBL" id="EHK26656.1"/>
    </source>
</evidence>
<dbReference type="GeneID" id="25797259"/>
<reference evidence="2 3" key="1">
    <citation type="journal article" date="2011" name="Genome Biol.">
        <title>Comparative genome sequence analysis underscores mycoparasitism as the ancestral life style of Trichoderma.</title>
        <authorList>
            <person name="Kubicek C.P."/>
            <person name="Herrera-Estrella A."/>
            <person name="Seidl-Seiboth V."/>
            <person name="Martinez D.A."/>
            <person name="Druzhinina I.S."/>
            <person name="Thon M."/>
            <person name="Zeilinger S."/>
            <person name="Casas-Flores S."/>
            <person name="Horwitz B.A."/>
            <person name="Mukherjee P.K."/>
            <person name="Mukherjee M."/>
            <person name="Kredics L."/>
            <person name="Alcaraz L.D."/>
            <person name="Aerts A."/>
            <person name="Antal Z."/>
            <person name="Atanasova L."/>
            <person name="Cervantes-Badillo M.G."/>
            <person name="Challacombe J."/>
            <person name="Chertkov O."/>
            <person name="McCluskey K."/>
            <person name="Coulpier F."/>
            <person name="Deshpande N."/>
            <person name="von Doehren H."/>
            <person name="Ebbole D.J."/>
            <person name="Esquivel-Naranjo E.U."/>
            <person name="Fekete E."/>
            <person name="Flipphi M."/>
            <person name="Glaser F."/>
            <person name="Gomez-Rodriguez E.Y."/>
            <person name="Gruber S."/>
            <person name="Han C."/>
            <person name="Henrissat B."/>
            <person name="Hermosa R."/>
            <person name="Hernandez-Onate M."/>
            <person name="Karaffa L."/>
            <person name="Kosti I."/>
            <person name="Le Crom S."/>
            <person name="Lindquist E."/>
            <person name="Lucas S."/>
            <person name="Luebeck M."/>
            <person name="Luebeck P.S."/>
            <person name="Margeot A."/>
            <person name="Metz B."/>
            <person name="Misra M."/>
            <person name="Nevalainen H."/>
            <person name="Omann M."/>
            <person name="Packer N."/>
            <person name="Perrone G."/>
            <person name="Uresti-Rivera E.E."/>
            <person name="Salamov A."/>
            <person name="Schmoll M."/>
            <person name="Seiboth B."/>
            <person name="Shapiro H."/>
            <person name="Sukno S."/>
            <person name="Tamayo-Ramos J.A."/>
            <person name="Tisch D."/>
            <person name="Wiest A."/>
            <person name="Wilkinson H.H."/>
            <person name="Zhang M."/>
            <person name="Coutinho P.M."/>
            <person name="Kenerley C.M."/>
            <person name="Monte E."/>
            <person name="Baker S.E."/>
            <person name="Grigoriev I.V."/>
        </authorList>
    </citation>
    <scope>NUCLEOTIDE SEQUENCE [LARGE SCALE GENOMIC DNA]</scope>
    <source>
        <strain evidence="3">Gv29-8 / FGSC 10586</strain>
    </source>
</reference>
<gene>
    <name evidence="2" type="ORF">TRIVIDRAFT_69571</name>
</gene>
<accession>G9MGK9</accession>
<dbReference type="InParanoid" id="G9MGK9"/>
<dbReference type="EMBL" id="ABDF02000002">
    <property type="protein sequence ID" value="EHK26656.1"/>
    <property type="molecule type" value="Genomic_DNA"/>
</dbReference>
<dbReference type="HOGENOM" id="CLU_1816066_0_0_1"/>
<feature type="region of interest" description="Disordered" evidence="1">
    <location>
        <begin position="1"/>
        <end position="42"/>
    </location>
</feature>
<comment type="caution">
    <text evidence="2">The sequence shown here is derived from an EMBL/GenBank/DDBJ whole genome shotgun (WGS) entry which is preliminary data.</text>
</comment>
<keyword evidence="3" id="KW-1185">Reference proteome</keyword>
<evidence type="ECO:0000256" key="1">
    <source>
        <dbReference type="SAM" id="MobiDB-lite"/>
    </source>
</evidence>
<dbReference type="RefSeq" id="XP_013960854.1">
    <property type="nucleotide sequence ID" value="XM_014105379.1"/>
</dbReference>
<dbReference type="AlphaFoldDB" id="G9MGK9"/>
<feature type="compositionally biased region" description="Polar residues" evidence="1">
    <location>
        <begin position="28"/>
        <end position="37"/>
    </location>
</feature>